<feature type="compositionally biased region" description="Basic and acidic residues" evidence="1">
    <location>
        <begin position="70"/>
        <end position="80"/>
    </location>
</feature>
<accession>A0A398E031</accession>
<protein>
    <submittedName>
        <fullName evidence="2">Uncharacterized protein</fullName>
    </submittedName>
</protein>
<feature type="region of interest" description="Disordered" evidence="1">
    <location>
        <begin position="45"/>
        <end position="80"/>
    </location>
</feature>
<sequence length="80" mass="8910">MTKQWAKREGEIQRIMESTAEMYGDLESIAGRTLQQIDGLELSALDEPDDSLERHREALPGESAGTEPYRASRPESTESG</sequence>
<dbReference type="Proteomes" id="UP000266113">
    <property type="component" value="Unassembled WGS sequence"/>
</dbReference>
<comment type="caution">
    <text evidence="2">The sequence shown here is derived from an EMBL/GenBank/DDBJ whole genome shotgun (WGS) entry which is preliminary data.</text>
</comment>
<dbReference type="InterPro" id="IPR019219">
    <property type="entry name" value="DUF2130"/>
</dbReference>
<proteinExistence type="predicted"/>
<keyword evidence="3" id="KW-1185">Reference proteome</keyword>
<gene>
    <name evidence="2" type="ORF">SMC1_03830</name>
</gene>
<name>A0A398E031_9BACT</name>
<dbReference type="AlphaFoldDB" id="A0A398E031"/>
<reference evidence="2 3" key="1">
    <citation type="submission" date="2018-09" db="EMBL/GenBank/DDBJ databases">
        <title>Discovery and Ecogenomic Context for Candidatus Cryosericales, a Global Caldiserica Order Active in Thawing Permafrost.</title>
        <authorList>
            <person name="Martinez M.A."/>
            <person name="Woodcroft B.J."/>
            <person name="Ignacio Espinoza J.C."/>
            <person name="Zayed A."/>
            <person name="Singleton C.M."/>
            <person name="Boyd J."/>
            <person name="Li Y.-F."/>
            <person name="Purvine S."/>
            <person name="Maughan H."/>
            <person name="Hodgkins S.B."/>
            <person name="Anderson D."/>
            <person name="Sederholm M."/>
            <person name="Temperton B."/>
            <person name="Saleska S.R."/>
            <person name="Tyson G.W."/>
            <person name="Rich V.I."/>
        </authorList>
    </citation>
    <scope>NUCLEOTIDE SEQUENCE [LARGE SCALE GENOMIC DNA]</scope>
    <source>
        <strain evidence="2 3">SMC1</strain>
    </source>
</reference>
<evidence type="ECO:0000313" key="3">
    <source>
        <dbReference type="Proteomes" id="UP000266113"/>
    </source>
</evidence>
<evidence type="ECO:0000313" key="2">
    <source>
        <dbReference type="EMBL" id="RIE16944.1"/>
    </source>
</evidence>
<dbReference type="OrthoDB" id="9765972at2"/>
<dbReference type="EMBL" id="QXIY01000016">
    <property type="protein sequence ID" value="RIE16944.1"/>
    <property type="molecule type" value="Genomic_DNA"/>
</dbReference>
<dbReference type="RefSeq" id="WP_119085480.1">
    <property type="nucleotide sequence ID" value="NZ_QXIY01000016.1"/>
</dbReference>
<dbReference type="Pfam" id="PF09903">
    <property type="entry name" value="DUF2130"/>
    <property type="match status" value="1"/>
</dbReference>
<evidence type="ECO:0000256" key="1">
    <source>
        <dbReference type="SAM" id="MobiDB-lite"/>
    </source>
</evidence>
<organism evidence="2 3">
    <name type="scientific">Candidatus Cryosericum septentrionale</name>
    <dbReference type="NCBI Taxonomy" id="2290913"/>
    <lineage>
        <taxon>Bacteria</taxon>
        <taxon>Pseudomonadati</taxon>
        <taxon>Caldisericota/Cryosericota group</taxon>
        <taxon>Candidatus Cryosericota</taxon>
        <taxon>Candidatus Cryosericia</taxon>
        <taxon>Candidatus Cryosericales</taxon>
        <taxon>Candidatus Cryosericaceae</taxon>
        <taxon>Candidatus Cryosericum</taxon>
    </lineage>
</organism>